<keyword evidence="2" id="KW-1185">Reference proteome</keyword>
<proteinExistence type="predicted"/>
<dbReference type="VEuPathDB" id="MicrosporidiaDB:M153_1390006955"/>
<protein>
    <submittedName>
        <fullName evidence="1">Uncharacterized protein</fullName>
    </submittedName>
</protein>
<accession>A0A0R0LZN4</accession>
<gene>
    <name evidence="1" type="ORF">M153_1390006955</name>
</gene>
<evidence type="ECO:0000313" key="1">
    <source>
        <dbReference type="EMBL" id="KRH94806.1"/>
    </source>
</evidence>
<dbReference type="Proteomes" id="UP000051530">
    <property type="component" value="Unassembled WGS sequence"/>
</dbReference>
<comment type="caution">
    <text evidence="1">The sequence shown here is derived from an EMBL/GenBank/DDBJ whole genome shotgun (WGS) entry which is preliminary data.</text>
</comment>
<organism evidence="1 2">
    <name type="scientific">Pseudoloma neurophilia</name>
    <dbReference type="NCBI Taxonomy" id="146866"/>
    <lineage>
        <taxon>Eukaryota</taxon>
        <taxon>Fungi</taxon>
        <taxon>Fungi incertae sedis</taxon>
        <taxon>Microsporidia</taxon>
        <taxon>Pseudoloma</taxon>
    </lineage>
</organism>
<dbReference type="EMBL" id="LGUB01000029">
    <property type="protein sequence ID" value="KRH94806.1"/>
    <property type="molecule type" value="Genomic_DNA"/>
</dbReference>
<reference evidence="1 2" key="1">
    <citation type="submission" date="2015-07" db="EMBL/GenBank/DDBJ databases">
        <title>The genome of Pseudoloma neurophilia, a relevant intracellular parasite of the zebrafish.</title>
        <authorList>
            <person name="Ndikumana S."/>
            <person name="Pelin A."/>
            <person name="Sanders J."/>
            <person name="Corradi N."/>
        </authorList>
    </citation>
    <scope>NUCLEOTIDE SEQUENCE [LARGE SCALE GENOMIC DNA]</scope>
    <source>
        <strain evidence="1 2">MK1</strain>
    </source>
</reference>
<dbReference type="AlphaFoldDB" id="A0A0R0LZN4"/>
<sequence length="354" mass="41735">MLQLKKDTLRTINLIKKSADHPKITIILLLHLSVLLKKERLSINFVTDSLLRLILMAASTFISKQFTKTFSNDKKLLEYLRNNKNHKSDRNIMFKVKLIIIYLINRPYSQLNNFISFELINSYMDQPMLYPYISQYFLRNILANCNNVPFHKPISKNYLELLIDKAISHQYSDIANQKEETQQNITKAINLLIFASCCDLSEKEPETGKRKKMIPNQEEHVIGEKVQKREFLSFQGVILDRSDMNTLFILECLTLFAKTHKNTDLIKRTIPNDENIISMIKLYLNDNLNISNDQNVEMNGIHVKKSQNVNYDDLKSEHDHFIQLLRNEITRRRKNTKFITQIRNLLDEIEHNEH</sequence>
<name>A0A0R0LZN4_9MICR</name>
<evidence type="ECO:0000313" key="2">
    <source>
        <dbReference type="Proteomes" id="UP000051530"/>
    </source>
</evidence>